<dbReference type="InterPro" id="IPR000994">
    <property type="entry name" value="Pept_M24"/>
</dbReference>
<gene>
    <name evidence="3" type="ORF">CTOB1V02_LOCUS5896</name>
</gene>
<name>A0A7R8ZKI6_9CRUS</name>
<comment type="similarity">
    <text evidence="1">Belongs to the peptidase M24 family.</text>
</comment>
<dbReference type="CDD" id="cd01089">
    <property type="entry name" value="PA2G4-like"/>
    <property type="match status" value="1"/>
</dbReference>
<feature type="domain" description="Peptidase M24" evidence="2">
    <location>
        <begin position="23"/>
        <end position="205"/>
    </location>
</feature>
<evidence type="ECO:0000313" key="3">
    <source>
        <dbReference type="EMBL" id="CAD7228004.1"/>
    </source>
</evidence>
<evidence type="ECO:0000259" key="2">
    <source>
        <dbReference type="Pfam" id="PF00557"/>
    </source>
</evidence>
<dbReference type="InterPro" id="IPR036390">
    <property type="entry name" value="WH_DNA-bd_sf"/>
</dbReference>
<dbReference type="AlphaFoldDB" id="A0A7R8ZKI6"/>
<dbReference type="Gene3D" id="1.10.10.10">
    <property type="entry name" value="Winged helix-like DNA-binding domain superfamily/Winged helix DNA-binding domain"/>
    <property type="match status" value="1"/>
</dbReference>
<accession>A0A7R8ZKI6</accession>
<dbReference type="FunFam" id="1.10.10.10:FF:000029">
    <property type="entry name" value="Proliferation-associated 2G4, a"/>
    <property type="match status" value="1"/>
</dbReference>
<sequence>MADKEKSGDEEEPTIAEDLVVTKYKMAGEIVNRILKEVIKKCEAGKGVREICEWGDAQLMEETAKVFKKEKEMKKGIAFPTCLSVNNCICHFSPLENEPDVVLQEGDVVKVDLGAHIDGFSAVVAHTFVVGATKDAKVKGRKADAILAAYNASEAALRLLRPGNTNNQITEMVSKVAEQYECKPIEGMLSHRIERNKIDGGKSIIQNPTESQRKEHEKAEFDVHEGREMESKVNIFKKTEETYMLKLKASRGFYSDVEKRFGLMPFNIRLLEDEKKARMGLVECVKHKLVDPFQVLYEKRELYESEHKIKDNEISSLLHKAVNEKSAKRNKKKKSGKSAGGDGPKAEPEITPPTSVSANGEPVAVVAES</sequence>
<dbReference type="InterPro" id="IPR047113">
    <property type="entry name" value="PA2G4/ARX1"/>
</dbReference>
<reference evidence="3" key="1">
    <citation type="submission" date="2020-11" db="EMBL/GenBank/DDBJ databases">
        <authorList>
            <person name="Tran Van P."/>
        </authorList>
    </citation>
    <scope>NUCLEOTIDE SEQUENCE</scope>
</reference>
<dbReference type="InterPro" id="IPR036388">
    <property type="entry name" value="WH-like_DNA-bd_sf"/>
</dbReference>
<dbReference type="SUPFAM" id="SSF55920">
    <property type="entry name" value="Creatinase/aminopeptidase"/>
    <property type="match status" value="1"/>
</dbReference>
<protein>
    <recommendedName>
        <fullName evidence="2">Peptidase M24 domain-containing protein</fullName>
    </recommendedName>
</protein>
<dbReference type="PANTHER" id="PTHR10804:SF11">
    <property type="entry name" value="PROLIFERATION-ASSOCIATED PROTEIN 2G4"/>
    <property type="match status" value="1"/>
</dbReference>
<dbReference type="SUPFAM" id="SSF46785">
    <property type="entry name" value="Winged helix' DNA-binding domain"/>
    <property type="match status" value="1"/>
</dbReference>
<dbReference type="OrthoDB" id="5876363at2759"/>
<dbReference type="EMBL" id="OB661340">
    <property type="protein sequence ID" value="CAD7228004.1"/>
    <property type="molecule type" value="Genomic_DNA"/>
</dbReference>
<dbReference type="Gene3D" id="3.90.230.10">
    <property type="entry name" value="Creatinase/methionine aminopeptidase superfamily"/>
    <property type="match status" value="1"/>
</dbReference>
<organism evidence="3">
    <name type="scientific">Cyprideis torosa</name>
    <dbReference type="NCBI Taxonomy" id="163714"/>
    <lineage>
        <taxon>Eukaryota</taxon>
        <taxon>Metazoa</taxon>
        <taxon>Ecdysozoa</taxon>
        <taxon>Arthropoda</taxon>
        <taxon>Crustacea</taxon>
        <taxon>Oligostraca</taxon>
        <taxon>Ostracoda</taxon>
        <taxon>Podocopa</taxon>
        <taxon>Podocopida</taxon>
        <taxon>Cytherocopina</taxon>
        <taxon>Cytheroidea</taxon>
        <taxon>Cytherideidae</taxon>
        <taxon>Cyprideis</taxon>
    </lineage>
</organism>
<dbReference type="PANTHER" id="PTHR10804">
    <property type="entry name" value="PROTEASE FAMILY M24 METHIONYL AMINOPEPTIDASE, AMINOPEPTIDASE P"/>
    <property type="match status" value="1"/>
</dbReference>
<proteinExistence type="inferred from homology"/>
<dbReference type="InterPro" id="IPR036005">
    <property type="entry name" value="Creatinase/aminopeptidase-like"/>
</dbReference>
<evidence type="ECO:0000256" key="1">
    <source>
        <dbReference type="ARBA" id="ARBA00007319"/>
    </source>
</evidence>
<dbReference type="Pfam" id="PF00557">
    <property type="entry name" value="Peptidase_M24"/>
    <property type="match status" value="1"/>
</dbReference>